<keyword evidence="2" id="KW-1185">Reference proteome</keyword>
<evidence type="ECO:0000313" key="1">
    <source>
        <dbReference type="EMBL" id="QXT41207.1"/>
    </source>
</evidence>
<accession>A0A8F6U0M7</accession>
<proteinExistence type="predicted"/>
<reference evidence="1 2" key="1">
    <citation type="submission" date="2021-07" db="EMBL/GenBank/DDBJ databases">
        <title>A novel Jannaschia species isolated from marine dinoflagellate Ceratoperidinium margalefii.</title>
        <authorList>
            <person name="Jiang Y."/>
            <person name="Li Z."/>
        </authorList>
    </citation>
    <scope>NUCLEOTIDE SEQUENCE [LARGE SCALE GENOMIC DNA]</scope>
    <source>
        <strain evidence="1 2">J12C1-MA-4</strain>
    </source>
</reference>
<dbReference type="Proteomes" id="UP000825009">
    <property type="component" value="Chromosome"/>
</dbReference>
<dbReference type="KEGG" id="gce:KYE46_08360"/>
<dbReference type="Pfam" id="PF11964">
    <property type="entry name" value="SpoIIAA-like"/>
    <property type="match status" value="1"/>
</dbReference>
<dbReference type="EMBL" id="CP079194">
    <property type="protein sequence ID" value="QXT41207.1"/>
    <property type="molecule type" value="Genomic_DNA"/>
</dbReference>
<name>A0A8F6U0M7_9RHOB</name>
<organism evidence="1 2">
    <name type="scientific">Gymnodinialimonas ceratoperidinii</name>
    <dbReference type="NCBI Taxonomy" id="2856823"/>
    <lineage>
        <taxon>Bacteria</taxon>
        <taxon>Pseudomonadati</taxon>
        <taxon>Pseudomonadota</taxon>
        <taxon>Alphaproteobacteria</taxon>
        <taxon>Rhodobacterales</taxon>
        <taxon>Paracoccaceae</taxon>
        <taxon>Gymnodinialimonas</taxon>
    </lineage>
</organism>
<dbReference type="AlphaFoldDB" id="A0A8F6U0M7"/>
<sequence>MTEAHFNVERTGPNSLRITMAGALDAVAMEAGLQALTLEMDGMAHGDLMMVDQGAAWPSLGAIGVELRHWPQLMHMVQQIDRVAFVSHNQFFRSAAMVESALIPGLEIRNFSDEASAAAWLAEERAED</sequence>
<dbReference type="InterPro" id="IPR021866">
    <property type="entry name" value="SpoIIAA-like"/>
</dbReference>
<gene>
    <name evidence="1" type="ORF">KYE46_08360</name>
</gene>
<dbReference type="RefSeq" id="WP_219004864.1">
    <property type="nucleotide sequence ID" value="NZ_CP079194.1"/>
</dbReference>
<evidence type="ECO:0000313" key="2">
    <source>
        <dbReference type="Proteomes" id="UP000825009"/>
    </source>
</evidence>
<protein>
    <submittedName>
        <fullName evidence="1">STAS/SEC14 domain-containing protein</fullName>
    </submittedName>
</protein>